<organism evidence="1 2">
    <name type="scientific">Microbacterium galbinum</name>
    <dbReference type="NCBI Taxonomy" id="2851646"/>
    <lineage>
        <taxon>Bacteria</taxon>
        <taxon>Bacillati</taxon>
        <taxon>Actinomycetota</taxon>
        <taxon>Actinomycetes</taxon>
        <taxon>Micrococcales</taxon>
        <taxon>Microbacteriaceae</taxon>
        <taxon>Microbacterium</taxon>
    </lineage>
</organism>
<dbReference type="Proteomes" id="UP000831963">
    <property type="component" value="Chromosome"/>
</dbReference>
<proteinExistence type="predicted"/>
<dbReference type="RefSeq" id="WP_247956207.1">
    <property type="nucleotide sequence ID" value="NZ_CP078077.1"/>
</dbReference>
<protein>
    <recommendedName>
        <fullName evidence="3">GIY-YIG domain-containing protein</fullName>
    </recommendedName>
</protein>
<keyword evidence="2" id="KW-1185">Reference proteome</keyword>
<accession>A0ABY4IWB5</accession>
<reference evidence="1 2" key="1">
    <citation type="submission" date="2021-06" db="EMBL/GenBank/DDBJ databases">
        <title>Genome-based taxonomic framework of Microbacterium strains isolated from marine environment, the description of four new species and reclassification of four preexisting species.</title>
        <authorList>
            <person name="Lee S.D."/>
            <person name="Kim S.-M."/>
            <person name="Byeon Y.-S."/>
            <person name="Yang H.L."/>
            <person name="Kim I.S."/>
        </authorList>
    </citation>
    <scope>NUCLEOTIDE SEQUENCE [LARGE SCALE GENOMIC DNA]</scope>
    <source>
        <strain evidence="1 2">SSW1-36</strain>
    </source>
</reference>
<name>A0ABY4IWB5_9MICO</name>
<evidence type="ECO:0000313" key="1">
    <source>
        <dbReference type="EMBL" id="UPL15688.1"/>
    </source>
</evidence>
<dbReference type="Pfam" id="PF19239">
    <property type="entry name" value="GIY_YIG_domain"/>
    <property type="match status" value="1"/>
</dbReference>
<dbReference type="EMBL" id="CP078077">
    <property type="protein sequence ID" value="UPL15688.1"/>
    <property type="molecule type" value="Genomic_DNA"/>
</dbReference>
<evidence type="ECO:0008006" key="3">
    <source>
        <dbReference type="Google" id="ProtNLM"/>
    </source>
</evidence>
<sequence length="349" mass="38783">MSESTWHQPTAVAPLRGNERFAGIEGSVVDFWRFAMPDLRMNNVRGYFAEYLVSRALGVEQLRVEWDDYDVLWKGVKIEVKSSGYLQAWAQQGPSAIVFSGLRRKAQGENWALADEATYKADVYVFAWHTTQEPDKYDALDVDAWAFHVLAREQLEQLNVGSLTLSRLEAIGTRTVYSGLADAVAAAAAFESAVPLGLPLPARWDRGALEEVGFEGFARFSELKTSSAPSVPGIYIVLRESELVPEITESTTSTAHAPFSLELLRASWVDGASVVYIGKAENIRSRLLQYARRGSNHGGGRSIWQLADQDELIVAWVPTPGESAGAVEIRYRAAFTREHGRWPFANRKN</sequence>
<gene>
    <name evidence="1" type="ORF">KV396_14900</name>
</gene>
<evidence type="ECO:0000313" key="2">
    <source>
        <dbReference type="Proteomes" id="UP000831963"/>
    </source>
</evidence>